<dbReference type="InterPro" id="IPR041476">
    <property type="entry name" value="TRAF3IP1_C"/>
</dbReference>
<evidence type="ECO:0000256" key="8">
    <source>
        <dbReference type="ARBA" id="ARBA00043971"/>
    </source>
</evidence>
<comment type="caution">
    <text evidence="13">The sequence shown here is derived from an EMBL/GenBank/DDBJ whole genome shotgun (WGS) entry which is preliminary data.</text>
</comment>
<feature type="compositionally biased region" description="Basic and acidic residues" evidence="10">
    <location>
        <begin position="184"/>
        <end position="245"/>
    </location>
</feature>
<dbReference type="GO" id="GO:0060271">
    <property type="term" value="P:cilium assembly"/>
    <property type="evidence" value="ECO:0007669"/>
    <property type="project" value="TreeGrafter"/>
</dbReference>
<feature type="domain" description="TRAF3-interacting protein 1 N-terminal" evidence="11">
    <location>
        <begin position="9"/>
        <end position="117"/>
    </location>
</feature>
<name>A0A811UAA7_CERCA</name>
<feature type="domain" description="TRAF3-interacting protein 1 C-terminal" evidence="12">
    <location>
        <begin position="543"/>
        <end position="695"/>
    </location>
</feature>
<dbReference type="GO" id="GO:0042073">
    <property type="term" value="P:intraciliary transport"/>
    <property type="evidence" value="ECO:0007669"/>
    <property type="project" value="TreeGrafter"/>
</dbReference>
<comment type="subcellular location">
    <subcellularLocation>
        <location evidence="2">Cytoplasm</location>
        <location evidence="2">Cytoskeleton</location>
        <location evidence="2">Cilium axoneme</location>
    </subcellularLocation>
    <subcellularLocation>
        <location evidence="1">Cytoplasm</location>
        <location evidence="1">Cytoskeleton</location>
        <location evidence="1">Cilium basal body</location>
    </subcellularLocation>
</comment>
<dbReference type="InterPro" id="IPR042576">
    <property type="entry name" value="TRAF3IP1_N_sf"/>
</dbReference>
<proteinExistence type="inferred from homology"/>
<evidence type="ECO:0000256" key="3">
    <source>
        <dbReference type="ARBA" id="ARBA00022490"/>
    </source>
</evidence>
<keyword evidence="4" id="KW-0970">Cilium biogenesis/degradation</keyword>
<keyword evidence="3" id="KW-0963">Cytoplasm</keyword>
<feature type="compositionally biased region" description="Low complexity" evidence="10">
    <location>
        <begin position="409"/>
        <end position="420"/>
    </location>
</feature>
<evidence type="ECO:0000256" key="1">
    <source>
        <dbReference type="ARBA" id="ARBA00004120"/>
    </source>
</evidence>
<dbReference type="GO" id="GO:0036064">
    <property type="term" value="C:ciliary basal body"/>
    <property type="evidence" value="ECO:0007669"/>
    <property type="project" value="TreeGrafter"/>
</dbReference>
<feature type="compositionally biased region" description="Low complexity" evidence="10">
    <location>
        <begin position="456"/>
        <end position="474"/>
    </location>
</feature>
<sequence length="696" mass="78379">MADLDSSVIKRTQQTLGKYVKKPPLTEKLLTKPPFRFLHDIFNAVIKETGCFAGLYTPEELNSENIKDRDDKMRFLQKMIDVIKLTSSKPLTVRTSKIVAGQEPEKTNELLQLISEVIDNKLDWKNAVDEVLKGKDAAKNAAASKSKLPDKPMDRKTKDKENNLKETKVKEAKKVGKSITPTPKSEKPSKRPVGRDKEKTGKSSKEQKDKIISKNEKSKSLKPKTDIKEKSSSPIKTEDTKKQKNLDVTNTTSNEPTDSDAIGFGPIVVEQKDSPAKQSIPNENNRRNSKSLVQNMMASQLILDSNPTMETNKANMEPSNDAGSRKSSARQKRSSGSSRRSSANVTLREKVVTPISEPQNEKKDENENIQKNILEKAIEKTMLTNEPQNEQELEPLRKSNSQPQKPEVTPQQQSPTQTPMKPIPPPPLSTPTEVRRESTFTRDNSRESTSNNITNRPRTSLRPPSARPASARPGAPRRRDRNIEIVLQPNDEMKMSGINVKLESFGDLDDDGENLVVIEDASTVDIAEPLEDVERVSDTVVGNDLEQQGHLVQQILETQKEFQQQQNGNNSSGKSDKEMEMSNNLTGRQSSARQMNNLRDIIQNLTKSVNPFGKLMDFIPEDIDAMQLELTMWRDTYTQVANELRREKSLTESATEPMKNQLVQIEANIKEFMEMIDASRSKILQNSEKILKMLTD</sequence>
<evidence type="ECO:0000256" key="7">
    <source>
        <dbReference type="ARBA" id="ARBA00023273"/>
    </source>
</evidence>
<dbReference type="GO" id="GO:0048513">
    <property type="term" value="P:animal organ development"/>
    <property type="evidence" value="ECO:0007669"/>
    <property type="project" value="UniProtKB-ARBA"/>
</dbReference>
<evidence type="ECO:0000256" key="6">
    <source>
        <dbReference type="ARBA" id="ARBA00023212"/>
    </source>
</evidence>
<feature type="region of interest" description="Disordered" evidence="10">
    <location>
        <begin position="561"/>
        <end position="591"/>
    </location>
</feature>
<feature type="region of interest" description="Disordered" evidence="10">
    <location>
        <begin position="136"/>
        <end position="482"/>
    </location>
</feature>
<dbReference type="Gene3D" id="1.10.418.50">
    <property type="entry name" value="Microtubule-binding protein MIP-T3"/>
    <property type="match status" value="1"/>
</dbReference>
<comment type="similarity">
    <text evidence="8">Belongs to the TRAF3IP1 family.</text>
</comment>
<protein>
    <recommendedName>
        <fullName evidence="9">TRAF3-interacting protein 1</fullName>
    </recommendedName>
</protein>
<evidence type="ECO:0000313" key="13">
    <source>
        <dbReference type="EMBL" id="CAD6995036.1"/>
    </source>
</evidence>
<feature type="compositionally biased region" description="Polar residues" evidence="10">
    <location>
        <begin position="246"/>
        <end position="256"/>
    </location>
</feature>
<feature type="compositionally biased region" description="Basic and acidic residues" evidence="10">
    <location>
        <begin position="433"/>
        <end position="446"/>
    </location>
</feature>
<dbReference type="PANTHER" id="PTHR31363">
    <property type="entry name" value="TRAF3-INTERACTING PROTEIN 1"/>
    <property type="match status" value="1"/>
</dbReference>
<feature type="compositionally biased region" description="Low complexity" evidence="10">
    <location>
        <begin position="563"/>
        <end position="573"/>
    </location>
</feature>
<feature type="compositionally biased region" description="Polar residues" evidence="10">
    <location>
        <begin position="581"/>
        <end position="591"/>
    </location>
</feature>
<accession>A0A811UAA7</accession>
<feature type="compositionally biased region" description="Polar residues" evidence="10">
    <location>
        <begin position="290"/>
        <end position="318"/>
    </location>
</feature>
<keyword evidence="6" id="KW-0206">Cytoskeleton</keyword>
<dbReference type="GO" id="GO:0030992">
    <property type="term" value="C:intraciliary transport particle B"/>
    <property type="evidence" value="ECO:0007669"/>
    <property type="project" value="TreeGrafter"/>
</dbReference>
<keyword evidence="7" id="KW-0966">Cell projection</keyword>
<evidence type="ECO:0000256" key="2">
    <source>
        <dbReference type="ARBA" id="ARBA00004430"/>
    </source>
</evidence>
<evidence type="ECO:0000259" key="12">
    <source>
        <dbReference type="Pfam" id="PF17749"/>
    </source>
</evidence>
<dbReference type="EMBL" id="CAJHJT010000001">
    <property type="protein sequence ID" value="CAD6995036.1"/>
    <property type="molecule type" value="Genomic_DNA"/>
</dbReference>
<dbReference type="GO" id="GO:0070507">
    <property type="term" value="P:regulation of microtubule cytoskeleton organization"/>
    <property type="evidence" value="ECO:0007669"/>
    <property type="project" value="TreeGrafter"/>
</dbReference>
<dbReference type="GO" id="GO:0048731">
    <property type="term" value="P:system development"/>
    <property type="evidence" value="ECO:0007669"/>
    <property type="project" value="UniProtKB-ARBA"/>
</dbReference>
<evidence type="ECO:0000256" key="4">
    <source>
        <dbReference type="ARBA" id="ARBA00022794"/>
    </source>
</evidence>
<dbReference type="GO" id="GO:0005930">
    <property type="term" value="C:axoneme"/>
    <property type="evidence" value="ECO:0007669"/>
    <property type="project" value="UniProtKB-SubCell"/>
</dbReference>
<evidence type="ECO:0000256" key="5">
    <source>
        <dbReference type="ARBA" id="ARBA00023054"/>
    </source>
</evidence>
<gene>
    <name evidence="13" type="ORF">CCAP1982_LOCUS3766</name>
</gene>
<feature type="compositionally biased region" description="Basic and acidic residues" evidence="10">
    <location>
        <begin position="147"/>
        <end position="174"/>
    </location>
</feature>
<dbReference type="AlphaFoldDB" id="A0A811UAA7"/>
<reference evidence="13" key="1">
    <citation type="submission" date="2020-11" db="EMBL/GenBank/DDBJ databases">
        <authorList>
            <person name="Whitehead M."/>
        </authorList>
    </citation>
    <scope>NUCLEOTIDE SEQUENCE</scope>
    <source>
        <strain evidence="13">EGII</strain>
    </source>
</reference>
<dbReference type="Pfam" id="PF10243">
    <property type="entry name" value="MIP-T3"/>
    <property type="match status" value="1"/>
</dbReference>
<dbReference type="Pfam" id="PF17749">
    <property type="entry name" value="MIP-T3_C"/>
    <property type="match status" value="1"/>
</dbReference>
<evidence type="ECO:0000256" key="9">
    <source>
        <dbReference type="ARBA" id="ARBA00070492"/>
    </source>
</evidence>
<evidence type="ECO:0000256" key="10">
    <source>
        <dbReference type="SAM" id="MobiDB-lite"/>
    </source>
</evidence>
<dbReference type="OrthoDB" id="10258914at2759"/>
<organism evidence="13 14">
    <name type="scientific">Ceratitis capitata</name>
    <name type="common">Mediterranean fruit fly</name>
    <name type="synonym">Tephritis capitata</name>
    <dbReference type="NCBI Taxonomy" id="7213"/>
    <lineage>
        <taxon>Eukaryota</taxon>
        <taxon>Metazoa</taxon>
        <taxon>Ecdysozoa</taxon>
        <taxon>Arthropoda</taxon>
        <taxon>Hexapoda</taxon>
        <taxon>Insecta</taxon>
        <taxon>Pterygota</taxon>
        <taxon>Neoptera</taxon>
        <taxon>Endopterygota</taxon>
        <taxon>Diptera</taxon>
        <taxon>Brachycera</taxon>
        <taxon>Muscomorpha</taxon>
        <taxon>Tephritoidea</taxon>
        <taxon>Tephritidae</taxon>
        <taxon>Ceratitis</taxon>
        <taxon>Ceratitis</taxon>
    </lineage>
</organism>
<evidence type="ECO:0000259" key="11">
    <source>
        <dbReference type="Pfam" id="PF10243"/>
    </source>
</evidence>
<dbReference type="PANTHER" id="PTHR31363:SF0">
    <property type="entry name" value="TRAF3-INTERACTING PROTEIN 1"/>
    <property type="match status" value="1"/>
</dbReference>
<keyword evidence="5" id="KW-0175">Coiled coil</keyword>
<feature type="compositionally biased region" description="Basic and acidic residues" evidence="10">
    <location>
        <begin position="359"/>
        <end position="379"/>
    </location>
</feature>
<dbReference type="InterPro" id="IPR040468">
    <property type="entry name" value="TRAF3IP1_N"/>
</dbReference>
<dbReference type="GO" id="GO:0008017">
    <property type="term" value="F:microtubule binding"/>
    <property type="evidence" value="ECO:0007669"/>
    <property type="project" value="InterPro"/>
</dbReference>
<keyword evidence="14" id="KW-1185">Reference proteome</keyword>
<dbReference type="InterPro" id="IPR018799">
    <property type="entry name" value="TRAF3IP1"/>
</dbReference>
<dbReference type="FunFam" id="1.10.418.50:FF:000001">
    <property type="entry name" value="TRAF3-interacting protein 1 isoform X1"/>
    <property type="match status" value="1"/>
</dbReference>
<evidence type="ECO:0000313" key="14">
    <source>
        <dbReference type="Proteomes" id="UP000606786"/>
    </source>
</evidence>
<dbReference type="Proteomes" id="UP000606786">
    <property type="component" value="Unassembled WGS sequence"/>
</dbReference>